<name>A0ABP8DWQ0_9ACTN</name>
<keyword evidence="2" id="KW-1185">Reference proteome</keyword>
<evidence type="ECO:0000313" key="1">
    <source>
        <dbReference type="EMBL" id="GAA4264296.1"/>
    </source>
</evidence>
<comment type="caution">
    <text evidence="1">The sequence shown here is derived from an EMBL/GenBank/DDBJ whole genome shotgun (WGS) entry which is preliminary data.</text>
</comment>
<gene>
    <name evidence="1" type="ORF">GCM10022255_116620</name>
</gene>
<dbReference type="EMBL" id="BAABAT010000134">
    <property type="protein sequence ID" value="GAA4264296.1"/>
    <property type="molecule type" value="Genomic_DNA"/>
</dbReference>
<proteinExistence type="predicted"/>
<dbReference type="Proteomes" id="UP001500620">
    <property type="component" value="Unassembled WGS sequence"/>
</dbReference>
<reference evidence="2" key="1">
    <citation type="journal article" date="2019" name="Int. J. Syst. Evol. Microbiol.">
        <title>The Global Catalogue of Microorganisms (GCM) 10K type strain sequencing project: providing services to taxonomists for standard genome sequencing and annotation.</title>
        <authorList>
            <consortium name="The Broad Institute Genomics Platform"/>
            <consortium name="The Broad Institute Genome Sequencing Center for Infectious Disease"/>
            <person name="Wu L."/>
            <person name="Ma J."/>
        </authorList>
    </citation>
    <scope>NUCLEOTIDE SEQUENCE [LARGE SCALE GENOMIC DNA]</scope>
    <source>
        <strain evidence="2">JCM 17441</strain>
    </source>
</reference>
<organism evidence="1 2">
    <name type="scientific">Dactylosporangium darangshiense</name>
    <dbReference type="NCBI Taxonomy" id="579108"/>
    <lineage>
        <taxon>Bacteria</taxon>
        <taxon>Bacillati</taxon>
        <taxon>Actinomycetota</taxon>
        <taxon>Actinomycetes</taxon>
        <taxon>Micromonosporales</taxon>
        <taxon>Micromonosporaceae</taxon>
        <taxon>Dactylosporangium</taxon>
    </lineage>
</organism>
<sequence>MLMRNPHWVRLSAAGVEIGTSYTRAVLIPWSDVESATVRGRSVLANLDIAPRPGAMISLQDAKGRLPLTRMRSGRLCYPVGAGLFPGGPGAVTAALRARGVPEARPPAPKVGSR</sequence>
<evidence type="ECO:0000313" key="2">
    <source>
        <dbReference type="Proteomes" id="UP001500620"/>
    </source>
</evidence>
<accession>A0ABP8DWQ0</accession>
<protein>
    <submittedName>
        <fullName evidence="1">Uncharacterized protein</fullName>
    </submittedName>
</protein>